<gene>
    <name evidence="2" type="ORF">A8C56_14950</name>
</gene>
<evidence type="ECO:0000259" key="1">
    <source>
        <dbReference type="Pfam" id="PF00903"/>
    </source>
</evidence>
<dbReference type="InterPro" id="IPR029068">
    <property type="entry name" value="Glyas_Bleomycin-R_OHBP_Dase"/>
</dbReference>
<dbReference type="OrthoDB" id="9795306at2"/>
<dbReference type="KEGG" id="nia:A8C56_14950"/>
<organism evidence="2 3">
    <name type="scientific">Niabella ginsenosidivorans</name>
    <dbReference type="NCBI Taxonomy" id="1176587"/>
    <lineage>
        <taxon>Bacteria</taxon>
        <taxon>Pseudomonadati</taxon>
        <taxon>Bacteroidota</taxon>
        <taxon>Chitinophagia</taxon>
        <taxon>Chitinophagales</taxon>
        <taxon>Chitinophagaceae</taxon>
        <taxon>Niabella</taxon>
    </lineage>
</organism>
<dbReference type="Gene3D" id="3.10.180.10">
    <property type="entry name" value="2,3-Dihydroxybiphenyl 1,2-Dioxygenase, domain 1"/>
    <property type="match status" value="1"/>
</dbReference>
<protein>
    <submittedName>
        <fullName evidence="2">Glyoxalase</fullName>
    </submittedName>
</protein>
<dbReference type="EMBL" id="CP015772">
    <property type="protein sequence ID" value="ANH82098.1"/>
    <property type="molecule type" value="Genomic_DNA"/>
</dbReference>
<dbReference type="PANTHER" id="PTHR33990:SF1">
    <property type="entry name" value="PROTEIN YJDN"/>
    <property type="match status" value="1"/>
</dbReference>
<reference evidence="2 3" key="1">
    <citation type="submission" date="2016-05" db="EMBL/GenBank/DDBJ databases">
        <title>Niabella ginsenosidivorans BS26 whole genome sequencing.</title>
        <authorList>
            <person name="Im W.T."/>
            <person name="Siddiqi M.Z."/>
        </authorList>
    </citation>
    <scope>NUCLEOTIDE SEQUENCE [LARGE SCALE GENOMIC DNA]</scope>
    <source>
        <strain evidence="2 3">BS26</strain>
    </source>
</reference>
<dbReference type="RefSeq" id="WP_067757649.1">
    <property type="nucleotide sequence ID" value="NZ_CP015772.1"/>
</dbReference>
<sequence>MTKLNPYLNFDGTTEEAFTFYKSVFGGEFLGGIMRMNAVPGMEKLPENEQNRVMHVALPVGDSVLMASDICPSMGHKMNQGNNSYISITVDSREEADRLFKELTEGGKVEMPMTDMFWGDYWGSFADRFGVQWMISYRTAGDQNQ</sequence>
<dbReference type="InterPro" id="IPR004360">
    <property type="entry name" value="Glyas_Fos-R_dOase_dom"/>
</dbReference>
<dbReference type="CDD" id="cd06588">
    <property type="entry name" value="PhnB_like"/>
    <property type="match status" value="1"/>
</dbReference>
<accession>A0A1A9I353</accession>
<dbReference type="InterPro" id="IPR028973">
    <property type="entry name" value="PhnB-like"/>
</dbReference>
<dbReference type="Pfam" id="PF00903">
    <property type="entry name" value="Glyoxalase"/>
    <property type="match status" value="1"/>
</dbReference>
<name>A0A1A9I353_9BACT</name>
<proteinExistence type="predicted"/>
<evidence type="ECO:0000313" key="2">
    <source>
        <dbReference type="EMBL" id="ANH82098.1"/>
    </source>
</evidence>
<keyword evidence="3" id="KW-1185">Reference proteome</keyword>
<feature type="domain" description="Glyoxalase/fosfomycin resistance/dioxygenase" evidence="1">
    <location>
        <begin position="5"/>
        <end position="135"/>
    </location>
</feature>
<dbReference type="STRING" id="1176587.A8C56_14950"/>
<dbReference type="AlphaFoldDB" id="A0A1A9I353"/>
<evidence type="ECO:0000313" key="3">
    <source>
        <dbReference type="Proteomes" id="UP000077667"/>
    </source>
</evidence>
<dbReference type="PANTHER" id="PTHR33990">
    <property type="entry name" value="PROTEIN YJDN-RELATED"/>
    <property type="match status" value="1"/>
</dbReference>
<dbReference type="SUPFAM" id="SSF54593">
    <property type="entry name" value="Glyoxalase/Bleomycin resistance protein/Dihydroxybiphenyl dioxygenase"/>
    <property type="match status" value="1"/>
</dbReference>
<dbReference type="Proteomes" id="UP000077667">
    <property type="component" value="Chromosome"/>
</dbReference>